<dbReference type="PANTHER" id="PTHR46889:SF4">
    <property type="entry name" value="TRANSPOSASE INSO FOR INSERTION SEQUENCE ELEMENT IS911B-RELATED"/>
    <property type="match status" value="1"/>
</dbReference>
<evidence type="ECO:0000259" key="2">
    <source>
        <dbReference type="PROSITE" id="PS50994"/>
    </source>
</evidence>
<evidence type="ECO:0000313" key="3">
    <source>
        <dbReference type="EMBL" id="UTI65170.1"/>
    </source>
</evidence>
<dbReference type="InterPro" id="IPR050900">
    <property type="entry name" value="Transposase_IS3/IS150/IS904"/>
</dbReference>
<keyword evidence="4" id="KW-1185">Reference proteome</keyword>
<feature type="domain" description="Integrase catalytic" evidence="2">
    <location>
        <begin position="170"/>
        <end position="332"/>
    </location>
</feature>
<comment type="function">
    <text evidence="1">Involved in the transposition of the insertion sequence.</text>
</comment>
<organism evidence="3 4">
    <name type="scientific">Paraconexibacter antarcticus</name>
    <dbReference type="NCBI Taxonomy" id="2949664"/>
    <lineage>
        <taxon>Bacteria</taxon>
        <taxon>Bacillati</taxon>
        <taxon>Actinomycetota</taxon>
        <taxon>Thermoleophilia</taxon>
        <taxon>Solirubrobacterales</taxon>
        <taxon>Paraconexibacteraceae</taxon>
        <taxon>Paraconexibacter</taxon>
    </lineage>
</organism>
<protein>
    <submittedName>
        <fullName evidence="3">Integrase core domain-containing protein</fullName>
    </submittedName>
</protein>
<dbReference type="InterPro" id="IPR036397">
    <property type="entry name" value="RNaseH_sf"/>
</dbReference>
<proteinExistence type="predicted"/>
<evidence type="ECO:0000313" key="4">
    <source>
        <dbReference type="Proteomes" id="UP001056035"/>
    </source>
</evidence>
<gene>
    <name evidence="3" type="ORF">NBH00_02920</name>
</gene>
<dbReference type="InterPro" id="IPR025948">
    <property type="entry name" value="HTH-like_dom"/>
</dbReference>
<dbReference type="SUPFAM" id="SSF53098">
    <property type="entry name" value="Ribonuclease H-like"/>
    <property type="match status" value="1"/>
</dbReference>
<dbReference type="InterPro" id="IPR012337">
    <property type="entry name" value="RNaseH-like_sf"/>
</dbReference>
<dbReference type="Proteomes" id="UP001056035">
    <property type="component" value="Chromosome"/>
</dbReference>
<dbReference type="InterPro" id="IPR001584">
    <property type="entry name" value="Integrase_cat-core"/>
</dbReference>
<dbReference type="Pfam" id="PF13276">
    <property type="entry name" value="HTH_21"/>
    <property type="match status" value="1"/>
</dbReference>
<name>A0ABY5DUJ7_9ACTN</name>
<dbReference type="Pfam" id="PF13683">
    <property type="entry name" value="rve_3"/>
    <property type="match status" value="1"/>
</dbReference>
<dbReference type="PANTHER" id="PTHR46889">
    <property type="entry name" value="TRANSPOSASE INSF FOR INSERTION SEQUENCE IS3B-RELATED"/>
    <property type="match status" value="1"/>
</dbReference>
<dbReference type="Gene3D" id="3.30.420.10">
    <property type="entry name" value="Ribonuclease H-like superfamily/Ribonuclease H"/>
    <property type="match status" value="1"/>
</dbReference>
<reference evidence="3 4" key="1">
    <citation type="submission" date="2022-06" db="EMBL/GenBank/DDBJ databases">
        <title>Paraconexibacter antarcticus.</title>
        <authorList>
            <person name="Kim C.S."/>
        </authorList>
    </citation>
    <scope>NUCLEOTIDE SEQUENCE [LARGE SCALE GENOMIC DNA]</scope>
    <source>
        <strain evidence="3 4">02-257</strain>
    </source>
</reference>
<dbReference type="EMBL" id="CP098502">
    <property type="protein sequence ID" value="UTI65170.1"/>
    <property type="molecule type" value="Genomic_DNA"/>
</dbReference>
<accession>A0ABY5DUJ7</accession>
<sequence length="356" mass="41037">MVVVAVRLLYLVTTKVFAWLALRCRSGGAKEVEILVLRHEVAVLRRQVPRPRLHWSDRALFAALFRVLPRELRAFRLVTPATLLAWHRRLVARKWRYPNTTGRPPVRDEIRELVIRLARENPRWGYRRIQGELGRLGYRVGEGTIRRIMAAAGLGPAPRRSTVSWRAFLTAQAPGLLACDFLHVDTVLLRRIYVFFVMEVGTRRVHILGVTTIPTGPWAVQQARNLLMDLDERADRFTVLIRDRDCKFTTGFDQVFASIGIRVLKTPVRAPMANAYAERFVGTLRRECLDHLLIRNERHLRGVLTEYRTHHNAHRAHQARGQLPPDHDGGEVIDLTSRIQRRRVLGGLINEYHRAA</sequence>
<dbReference type="PROSITE" id="PS50994">
    <property type="entry name" value="INTEGRASE"/>
    <property type="match status" value="1"/>
</dbReference>
<evidence type="ECO:0000256" key="1">
    <source>
        <dbReference type="ARBA" id="ARBA00002286"/>
    </source>
</evidence>